<feature type="transmembrane region" description="Helical" evidence="1">
    <location>
        <begin position="472"/>
        <end position="493"/>
    </location>
</feature>
<dbReference type="RefSeq" id="WP_038047047.1">
    <property type="nucleotide sequence ID" value="NZ_JMFG01000006.1"/>
</dbReference>
<dbReference type="Pfam" id="PF10060">
    <property type="entry name" value="DUF2298"/>
    <property type="match status" value="1"/>
</dbReference>
<comment type="caution">
    <text evidence="2">The sequence shown here is derived from an EMBL/GenBank/DDBJ whole genome shotgun (WGS) entry which is preliminary data.</text>
</comment>
<feature type="transmembrane region" description="Helical" evidence="1">
    <location>
        <begin position="366"/>
        <end position="383"/>
    </location>
</feature>
<feature type="transmembrane region" description="Helical" evidence="1">
    <location>
        <begin position="61"/>
        <end position="77"/>
    </location>
</feature>
<feature type="transmembrane region" description="Helical" evidence="1">
    <location>
        <begin position="326"/>
        <end position="354"/>
    </location>
</feature>
<keyword evidence="1" id="KW-1133">Transmembrane helix</keyword>
<gene>
    <name evidence="2" type="ORF">EG19_10200</name>
</gene>
<dbReference type="OrthoDB" id="134460at2"/>
<feature type="transmembrane region" description="Helical" evidence="1">
    <location>
        <begin position="432"/>
        <end position="452"/>
    </location>
</feature>
<keyword evidence="1" id="KW-0812">Transmembrane</keyword>
<sequence length="665" mass="72143">MTLLFQGFAWYGLLFVGGVAGFPLAKKLVPSGLGAWACARLVGFAIPAFLCWYLGLAGLTGWVWVALPVVAFGVFWGTRNIRQEQKTIVELEAVGLAAFWLLVLLRSQNFAVTGTEKPMDLAILASLMRPQALPPGDPWFAGYPLPYYYWGFLPWTLPARLSGFFPDEVFNLLVPTLAGLTAQLAYAWARTWDLGKLPATAAAASSVFLGTTDGWVQLLKGEAGFFTSNLWDASRGIAHTITEFPLFTYHLGDLHPHLLCQPWILGCFLLWTGTESLRWPLKLLVRALFFGVVAATNPWAVPFLGLSLAALLWATTGRTFHAGGEALLAGLLAFALFFPAWASLPAGASGLGWVTTPTTLGEIGRVLLPALIPSLVFAAWFFFKEHRLLGLPAAFLGFVVVALASARPLVALALTLAVAALWFAIKNGDAKPAAAILASCLAGLMLMELVYLKDPYGPEWYRMNTVFKTLSFVFLVLPVPSIRLLALAQNLGFPRALRWLILPWALSLPQLATLARSAWPPPPDFSGLYWMAPGEAEAAHFLHRTSASEILVEGIGPAYSDAARLSAASGVPAVLGWENHEGLWRRPEFGPLIADRSEKVSSLYRCQEVECVQGFAAELGATLLVVGSVERRLYPEMNEEVLKNAGDVAFASGEVTLIRLAPPLP</sequence>
<feature type="transmembrane region" description="Helical" evidence="1">
    <location>
        <begin position="6"/>
        <end position="25"/>
    </location>
</feature>
<dbReference type="NCBIfam" id="TIGR03662">
    <property type="entry name" value="Chlor_Arch_YYY"/>
    <property type="match status" value="1"/>
</dbReference>
<reference evidence="2 3" key="1">
    <citation type="submission" date="2014-04" db="EMBL/GenBank/DDBJ databases">
        <title>The Genome Sequence of Thermoanaerobaculum aquaticum MP-01, The First Cultivated Group 23 Acidobacterium.</title>
        <authorList>
            <person name="Stamps B.W."/>
            <person name="Losey N.A."/>
            <person name="Lawson P.A."/>
            <person name="Stevenson B.S."/>
        </authorList>
    </citation>
    <scope>NUCLEOTIDE SEQUENCE [LARGE SCALE GENOMIC DNA]</scope>
    <source>
        <strain evidence="2 3">MP-01</strain>
    </source>
</reference>
<dbReference type="PANTHER" id="PTHR10790:SF51">
    <property type="entry name" value="TETRATRICOPEPTIDE REPEAT PROTEIN"/>
    <property type="match status" value="1"/>
</dbReference>
<dbReference type="InterPro" id="IPR018746">
    <property type="entry name" value="DUF2298"/>
</dbReference>
<dbReference type="EMBL" id="JMFG01000006">
    <property type="protein sequence ID" value="KDA54529.1"/>
    <property type="molecule type" value="Genomic_DNA"/>
</dbReference>
<dbReference type="PANTHER" id="PTHR10790">
    <property type="entry name" value="TPR-DOMAIN CONTAINING PROTEIN"/>
    <property type="match status" value="1"/>
</dbReference>
<evidence type="ECO:0000313" key="3">
    <source>
        <dbReference type="Proteomes" id="UP000027284"/>
    </source>
</evidence>
<organism evidence="2 3">
    <name type="scientific">Thermoanaerobaculum aquaticum</name>
    <dbReference type="NCBI Taxonomy" id="1312852"/>
    <lineage>
        <taxon>Bacteria</taxon>
        <taxon>Pseudomonadati</taxon>
        <taxon>Acidobacteriota</taxon>
        <taxon>Thermoanaerobaculia</taxon>
        <taxon>Thermoanaerobaculales</taxon>
        <taxon>Thermoanaerobaculaceae</taxon>
        <taxon>Thermoanaerobaculum</taxon>
    </lineage>
</organism>
<proteinExistence type="predicted"/>
<feature type="transmembrane region" description="Helical" evidence="1">
    <location>
        <begin position="89"/>
        <end position="107"/>
    </location>
</feature>
<keyword evidence="3" id="KW-1185">Reference proteome</keyword>
<keyword evidence="1" id="KW-0472">Membrane</keyword>
<dbReference type="STRING" id="1312852.EG19_10200"/>
<name>A0A062XYM0_9BACT</name>
<protein>
    <submittedName>
        <fullName evidence="2">Uncharacterized protein</fullName>
    </submittedName>
</protein>
<dbReference type="AlphaFoldDB" id="A0A062XYM0"/>
<evidence type="ECO:0000313" key="2">
    <source>
        <dbReference type="EMBL" id="KDA54529.1"/>
    </source>
</evidence>
<feature type="transmembrane region" description="Helical" evidence="1">
    <location>
        <begin position="395"/>
        <end position="425"/>
    </location>
</feature>
<evidence type="ECO:0000256" key="1">
    <source>
        <dbReference type="SAM" id="Phobius"/>
    </source>
</evidence>
<accession>A0A062XYM0</accession>
<dbReference type="Proteomes" id="UP000027284">
    <property type="component" value="Unassembled WGS sequence"/>
</dbReference>
<feature type="transmembrane region" description="Helical" evidence="1">
    <location>
        <begin position="283"/>
        <end position="314"/>
    </location>
</feature>